<gene>
    <name evidence="2" type="ORF">SEPMUDRAFT_155900</name>
</gene>
<keyword evidence="3" id="KW-1185">Reference proteome</keyword>
<dbReference type="AlphaFoldDB" id="M3D6Z7"/>
<dbReference type="Proteomes" id="UP000016931">
    <property type="component" value="Unassembled WGS sequence"/>
</dbReference>
<keyword evidence="1" id="KW-1133">Transmembrane helix</keyword>
<dbReference type="GeneID" id="27904785"/>
<dbReference type="RefSeq" id="XP_016761775.1">
    <property type="nucleotide sequence ID" value="XM_016907648.1"/>
</dbReference>
<dbReference type="OMA" id="AWYQASF"/>
<dbReference type="OrthoDB" id="3918890at2759"/>
<protein>
    <submittedName>
        <fullName evidence="2">Uncharacterized protein</fullName>
    </submittedName>
</protein>
<evidence type="ECO:0000256" key="1">
    <source>
        <dbReference type="SAM" id="Phobius"/>
    </source>
</evidence>
<dbReference type="Gene3D" id="6.10.110.10">
    <property type="match status" value="1"/>
</dbReference>
<feature type="transmembrane region" description="Helical" evidence="1">
    <location>
        <begin position="49"/>
        <end position="71"/>
    </location>
</feature>
<evidence type="ECO:0000313" key="2">
    <source>
        <dbReference type="EMBL" id="EMF13654.1"/>
    </source>
</evidence>
<evidence type="ECO:0000313" key="3">
    <source>
        <dbReference type="Proteomes" id="UP000016931"/>
    </source>
</evidence>
<organism evidence="2 3">
    <name type="scientific">Sphaerulina musiva (strain SO2202)</name>
    <name type="common">Poplar stem canker fungus</name>
    <name type="synonym">Septoria musiva</name>
    <dbReference type="NCBI Taxonomy" id="692275"/>
    <lineage>
        <taxon>Eukaryota</taxon>
        <taxon>Fungi</taxon>
        <taxon>Dikarya</taxon>
        <taxon>Ascomycota</taxon>
        <taxon>Pezizomycotina</taxon>
        <taxon>Dothideomycetes</taxon>
        <taxon>Dothideomycetidae</taxon>
        <taxon>Mycosphaerellales</taxon>
        <taxon>Mycosphaerellaceae</taxon>
        <taxon>Sphaerulina</taxon>
    </lineage>
</organism>
<dbReference type="eggNOG" id="ENOG502S79J">
    <property type="taxonomic scope" value="Eukaryota"/>
</dbReference>
<accession>M3D6Z7</accession>
<proteinExistence type="predicted"/>
<dbReference type="InterPro" id="IPR038213">
    <property type="entry name" value="IFI6/IFI27-like_sf"/>
</dbReference>
<reference evidence="2 3" key="1">
    <citation type="journal article" date="2012" name="PLoS Pathog.">
        <title>Diverse lifestyles and strategies of plant pathogenesis encoded in the genomes of eighteen Dothideomycetes fungi.</title>
        <authorList>
            <person name="Ohm R.A."/>
            <person name="Feau N."/>
            <person name="Henrissat B."/>
            <person name="Schoch C.L."/>
            <person name="Horwitz B.A."/>
            <person name="Barry K.W."/>
            <person name="Condon B.J."/>
            <person name="Copeland A.C."/>
            <person name="Dhillon B."/>
            <person name="Glaser F."/>
            <person name="Hesse C.N."/>
            <person name="Kosti I."/>
            <person name="LaButti K."/>
            <person name="Lindquist E.A."/>
            <person name="Lucas S."/>
            <person name="Salamov A.A."/>
            <person name="Bradshaw R.E."/>
            <person name="Ciuffetti L."/>
            <person name="Hamelin R.C."/>
            <person name="Kema G.H.J."/>
            <person name="Lawrence C."/>
            <person name="Scott J.A."/>
            <person name="Spatafora J.W."/>
            <person name="Turgeon B.G."/>
            <person name="de Wit P.J.G.M."/>
            <person name="Zhong S."/>
            <person name="Goodwin S.B."/>
            <person name="Grigoriev I.V."/>
        </authorList>
    </citation>
    <scope>NUCLEOTIDE SEQUENCE [LARGE SCALE GENOMIC DNA]</scope>
    <source>
        <strain evidence="2 3">SO2202</strain>
    </source>
</reference>
<keyword evidence="1" id="KW-0812">Transmembrane</keyword>
<name>M3D6Z7_SPHMS</name>
<dbReference type="HOGENOM" id="CLU_144330_0_0_1"/>
<keyword evidence="1" id="KW-0472">Membrane</keyword>
<sequence length="153" mass="15666">MDAAKDAFEATQRSVGHLVVGLQELKWEDVPQKAKEHIKNNPKMSAFQALSVLLLLVPGLVVGPVLAAMGFGSAGPLAGSAAAAYQSANGATAIFSTLQSAAMGGYGVAAVNGVVQGTSAVLAFGTGLMRVFRGEGAEEAKVARPEQQPEKRS</sequence>
<dbReference type="EMBL" id="KB456263">
    <property type="protein sequence ID" value="EMF13654.1"/>
    <property type="molecule type" value="Genomic_DNA"/>
</dbReference>